<dbReference type="Proteomes" id="UP000299102">
    <property type="component" value="Unassembled WGS sequence"/>
</dbReference>
<reference evidence="2 3" key="1">
    <citation type="journal article" date="2019" name="Commun. Biol.">
        <title>The bagworm genome reveals a unique fibroin gene that provides high tensile strength.</title>
        <authorList>
            <person name="Kono N."/>
            <person name="Nakamura H."/>
            <person name="Ohtoshi R."/>
            <person name="Tomita M."/>
            <person name="Numata K."/>
            <person name="Arakawa K."/>
        </authorList>
    </citation>
    <scope>NUCLEOTIDE SEQUENCE [LARGE SCALE GENOMIC DNA]</scope>
</reference>
<keyword evidence="3" id="KW-1185">Reference proteome</keyword>
<evidence type="ECO:0000256" key="1">
    <source>
        <dbReference type="SAM" id="MobiDB-lite"/>
    </source>
</evidence>
<evidence type="ECO:0000313" key="3">
    <source>
        <dbReference type="Proteomes" id="UP000299102"/>
    </source>
</evidence>
<protein>
    <submittedName>
        <fullName evidence="2">Uncharacterized protein</fullName>
    </submittedName>
</protein>
<name>A0A4C1ZHG7_EUMVA</name>
<proteinExistence type="predicted"/>
<organism evidence="2 3">
    <name type="scientific">Eumeta variegata</name>
    <name type="common">Bagworm moth</name>
    <name type="synonym">Eumeta japonica</name>
    <dbReference type="NCBI Taxonomy" id="151549"/>
    <lineage>
        <taxon>Eukaryota</taxon>
        <taxon>Metazoa</taxon>
        <taxon>Ecdysozoa</taxon>
        <taxon>Arthropoda</taxon>
        <taxon>Hexapoda</taxon>
        <taxon>Insecta</taxon>
        <taxon>Pterygota</taxon>
        <taxon>Neoptera</taxon>
        <taxon>Endopterygota</taxon>
        <taxon>Lepidoptera</taxon>
        <taxon>Glossata</taxon>
        <taxon>Ditrysia</taxon>
        <taxon>Tineoidea</taxon>
        <taxon>Psychidae</taxon>
        <taxon>Oiketicinae</taxon>
        <taxon>Eumeta</taxon>
    </lineage>
</organism>
<comment type="caution">
    <text evidence="2">The sequence shown here is derived from an EMBL/GenBank/DDBJ whole genome shotgun (WGS) entry which is preliminary data.</text>
</comment>
<dbReference type="AlphaFoldDB" id="A0A4C1ZHG7"/>
<feature type="region of interest" description="Disordered" evidence="1">
    <location>
        <begin position="23"/>
        <end position="49"/>
    </location>
</feature>
<dbReference type="EMBL" id="BGZK01001789">
    <property type="protein sequence ID" value="GBP86359.1"/>
    <property type="molecule type" value="Genomic_DNA"/>
</dbReference>
<accession>A0A4C1ZHG7</accession>
<gene>
    <name evidence="2" type="ORF">EVAR_55287_1</name>
</gene>
<sequence length="164" mass="18021">MLKEFRSPRTVVVLKPRYLRSASSAEHEPRAPVQGSAHERGGRAAGGGRRVPEACCATQLAVTLVGRAVPCDLHVTFICGSDGLELIRNPGVDIEMHTRQSYLCPRQWNTSHQVRNRYCSGLSGRGPSRAFQLRKRQGALRDSADLGSKENNVSYSVKAELGMF</sequence>
<evidence type="ECO:0000313" key="2">
    <source>
        <dbReference type="EMBL" id="GBP86359.1"/>
    </source>
</evidence>